<name>A0A814K0R3_9BILA</name>
<dbReference type="PANTHER" id="PTHR45737">
    <property type="entry name" value="VON WILLEBRAND FACTOR A DOMAIN-CONTAINING PROTEIN 5A"/>
    <property type="match status" value="1"/>
</dbReference>
<comment type="caution">
    <text evidence="3">The sequence shown here is derived from an EMBL/GenBank/DDBJ whole genome shotgun (WGS) entry which is preliminary data.</text>
</comment>
<dbReference type="EMBL" id="CAJNOL010000395">
    <property type="protein sequence ID" value="CAF1045133.1"/>
    <property type="molecule type" value="Genomic_DNA"/>
</dbReference>
<keyword evidence="4" id="KW-1185">Reference proteome</keyword>
<dbReference type="InterPro" id="IPR036465">
    <property type="entry name" value="vWFA_dom_sf"/>
</dbReference>
<dbReference type="SUPFAM" id="SSF53300">
    <property type="entry name" value="vWA-like"/>
    <property type="match status" value="1"/>
</dbReference>
<dbReference type="PROSITE" id="PS51468">
    <property type="entry name" value="VIT"/>
    <property type="match status" value="1"/>
</dbReference>
<dbReference type="SMART" id="SM00327">
    <property type="entry name" value="VWA"/>
    <property type="match status" value="1"/>
</dbReference>
<evidence type="ECO:0000259" key="1">
    <source>
        <dbReference type="PROSITE" id="PS50234"/>
    </source>
</evidence>
<dbReference type="InterPro" id="IPR002035">
    <property type="entry name" value="VWF_A"/>
</dbReference>
<dbReference type="InterPro" id="IPR013694">
    <property type="entry name" value="VIT"/>
</dbReference>
<evidence type="ECO:0000313" key="3">
    <source>
        <dbReference type="EMBL" id="CAF1045133.1"/>
    </source>
</evidence>
<evidence type="ECO:0000313" key="4">
    <source>
        <dbReference type="Proteomes" id="UP000663870"/>
    </source>
</evidence>
<proteinExistence type="predicted"/>
<evidence type="ECO:0000259" key="2">
    <source>
        <dbReference type="PROSITE" id="PS51468"/>
    </source>
</evidence>
<dbReference type="Pfam" id="PF08487">
    <property type="entry name" value="VIT"/>
    <property type="match status" value="1"/>
</dbReference>
<dbReference type="SMART" id="SM00609">
    <property type="entry name" value="VIT"/>
    <property type="match status" value="1"/>
</dbReference>
<sequence>MLRIKQESSFSTQQPEQQYVPLKKVSVEAYIKSFAADVTVKQIFRNDETKPIEAVYCFPIEEQAAIYSFVARIDDREIIAQLKEKKEAQREYNDALQQGHGAYLLEQDEKSQDNFIINVGALPPGKECHIHISYVSELDLVQNGSQIRFVIPTTIAPRYNPNKGGISSPFGTTSKYVQTAPYTIEFHCRVEKANVSRISSMSHPIQVEVGQENVYVIAFAQQNTHLDRDILIDIELAGNRSNTISAVEPGAVMASFIPTEEDCQRVMNNVEMTNEFIFVVDCSGSMEDENKIGLAREAMLLFLKSLPVDCHFNIIRFGSNHVALFKEITSIYNEQNAQKAEQLTKHLRADLGGTELLGPLQWLEQHPPGQGRARQIFLLTDGEISNVNEVLDLCRSMATSTRIFSFGLGHSPSRSLVKGLARATNGRFVFIPPNSSVDIYVGEQLQKALQSCITNIEVKWNLGTNVMSAPTKMPPVYVNDRLIAYALASDPMFVFDHNPSVELLTDKSRLGRANVDTIPNVSVNGTIARLAAKALILELQHSKLPSSVKQNISGSLQSRFQEDRPSSTPATTIDEKEIIKKRIIELSLKYQILSPYTAFIGVEKRMNASNVDMVLREIPIQISADDEHLQVSQVMNFPACMMPSPPMMNRSMLAPMSMASIKQSTLNWDMDCANLRSMSQVDLLLNDLVYKDCLEAEIAESDDLISSTHSSNYPPISSYQQSLIDQDKSEAWPIGDQNIVRYLINKQKFDGLWDLNTKSIEQLTGKSLTNFPSFNNQLILITAIVVVALETRFATMSTMWHGVVQKARKRLLDLLGKDAKQLQSLLESIRQQF</sequence>
<dbReference type="Proteomes" id="UP000663870">
    <property type="component" value="Unassembled WGS sequence"/>
</dbReference>
<dbReference type="Pfam" id="PF13768">
    <property type="entry name" value="VWA_3"/>
    <property type="match status" value="1"/>
</dbReference>
<dbReference type="Gene3D" id="3.40.50.410">
    <property type="entry name" value="von Willebrand factor, type A domain"/>
    <property type="match status" value="1"/>
</dbReference>
<reference evidence="3" key="1">
    <citation type="submission" date="2021-02" db="EMBL/GenBank/DDBJ databases">
        <authorList>
            <person name="Nowell W R."/>
        </authorList>
    </citation>
    <scope>NUCLEOTIDE SEQUENCE</scope>
</reference>
<dbReference type="PROSITE" id="PS50234">
    <property type="entry name" value="VWFA"/>
    <property type="match status" value="1"/>
</dbReference>
<feature type="domain" description="VWFA" evidence="1">
    <location>
        <begin position="275"/>
        <end position="449"/>
    </location>
</feature>
<dbReference type="AlphaFoldDB" id="A0A814K0R3"/>
<protein>
    <submittedName>
        <fullName evidence="3">Uncharacterized protein</fullName>
    </submittedName>
</protein>
<feature type="domain" description="VIT" evidence="2">
    <location>
        <begin position="6"/>
        <end position="136"/>
    </location>
</feature>
<organism evidence="3 4">
    <name type="scientific">Rotaria sordida</name>
    <dbReference type="NCBI Taxonomy" id="392033"/>
    <lineage>
        <taxon>Eukaryota</taxon>
        <taxon>Metazoa</taxon>
        <taxon>Spiralia</taxon>
        <taxon>Gnathifera</taxon>
        <taxon>Rotifera</taxon>
        <taxon>Eurotatoria</taxon>
        <taxon>Bdelloidea</taxon>
        <taxon>Philodinida</taxon>
        <taxon>Philodinidae</taxon>
        <taxon>Rotaria</taxon>
    </lineage>
</organism>
<dbReference type="PANTHER" id="PTHR45737:SF6">
    <property type="entry name" value="VON WILLEBRAND FACTOR A DOMAIN-CONTAINING PROTEIN 5A"/>
    <property type="match status" value="1"/>
</dbReference>
<gene>
    <name evidence="3" type="ORF">JXQ802_LOCUS16355</name>
</gene>
<accession>A0A814K0R3</accession>